<comment type="caution">
    <text evidence="8">The sequence shown here is derived from an EMBL/GenBank/DDBJ whole genome shotgun (WGS) entry which is preliminary data.</text>
</comment>
<proteinExistence type="inferred from homology"/>
<keyword evidence="9" id="KW-1185">Reference proteome</keyword>
<dbReference type="Pfam" id="PF04321">
    <property type="entry name" value="RmlD_sub_bind"/>
    <property type="match status" value="1"/>
</dbReference>
<dbReference type="Gene3D" id="3.90.25.10">
    <property type="entry name" value="UDP-galactose 4-epimerase, domain 1"/>
    <property type="match status" value="1"/>
</dbReference>
<dbReference type="EMBL" id="BAABLX010000074">
    <property type="protein sequence ID" value="GAA4957272.1"/>
    <property type="molecule type" value="Genomic_DNA"/>
</dbReference>
<evidence type="ECO:0000259" key="7">
    <source>
        <dbReference type="Pfam" id="PF04321"/>
    </source>
</evidence>
<dbReference type="GO" id="GO:0019305">
    <property type="term" value="P:dTDP-rhamnose biosynthetic process"/>
    <property type="evidence" value="ECO:0007669"/>
    <property type="project" value="TreeGrafter"/>
</dbReference>
<name>A0AAV3U7W2_9ALTE</name>
<dbReference type="EC" id="1.1.1.133" evidence="3 6"/>
<dbReference type="PANTHER" id="PTHR10491">
    <property type="entry name" value="DTDP-4-DEHYDRORHAMNOSE REDUCTASE"/>
    <property type="match status" value="1"/>
</dbReference>
<evidence type="ECO:0000313" key="8">
    <source>
        <dbReference type="EMBL" id="GAA4957272.1"/>
    </source>
</evidence>
<keyword evidence="6" id="KW-0521">NADP</keyword>
<evidence type="ECO:0000256" key="5">
    <source>
        <dbReference type="ARBA" id="ARBA00048200"/>
    </source>
</evidence>
<evidence type="ECO:0000256" key="4">
    <source>
        <dbReference type="ARBA" id="ARBA00017099"/>
    </source>
</evidence>
<sequence>MPYKVLLTQHADALGQAIQLGFDQSGFMELMLLPQHLNWGDETAVSRWLDAAKPDAIINTCGWSDDGRDASFQAIVEPAKVLATLCSERQWPLLQLSSYRVFNGEKSGFVEADELEPRDEVGELYRQAEQVVAEAPQHLILRLSWVIGWQGQNLLTRIMLPLLEGAQAEIVSERRGSPVSHEDIARVVNALAKQISCGSDNWGVFHYGAADICTEDEFAVYLVKRLGDKAEVLGEVMDVSGKSTEPLSAALGYRHLMDCFGVQPRTWKQAVNNELALWANNNPMAVDQA</sequence>
<evidence type="ECO:0000256" key="3">
    <source>
        <dbReference type="ARBA" id="ARBA00012929"/>
    </source>
</evidence>
<feature type="domain" description="RmlD-like substrate binding" evidence="7">
    <location>
        <begin position="4"/>
        <end position="274"/>
    </location>
</feature>
<dbReference type="Proteomes" id="UP001409585">
    <property type="component" value="Unassembled WGS sequence"/>
</dbReference>
<dbReference type="GO" id="GO:0005829">
    <property type="term" value="C:cytosol"/>
    <property type="evidence" value="ECO:0007669"/>
    <property type="project" value="TreeGrafter"/>
</dbReference>
<organism evidence="8 9">
    <name type="scientific">Halioxenophilus aromaticivorans</name>
    <dbReference type="NCBI Taxonomy" id="1306992"/>
    <lineage>
        <taxon>Bacteria</taxon>
        <taxon>Pseudomonadati</taxon>
        <taxon>Pseudomonadota</taxon>
        <taxon>Gammaproteobacteria</taxon>
        <taxon>Alteromonadales</taxon>
        <taxon>Alteromonadaceae</taxon>
        <taxon>Halioxenophilus</taxon>
    </lineage>
</organism>
<comment type="similarity">
    <text evidence="2 6">Belongs to the dTDP-4-dehydrorhamnose reductase family.</text>
</comment>
<dbReference type="AlphaFoldDB" id="A0AAV3U7W2"/>
<dbReference type="Gene3D" id="3.40.50.720">
    <property type="entry name" value="NAD(P)-binding Rossmann-like Domain"/>
    <property type="match status" value="1"/>
</dbReference>
<comment type="function">
    <text evidence="6">Catalyzes the reduction of dTDP-6-deoxy-L-lyxo-4-hexulose to yield dTDP-L-rhamnose.</text>
</comment>
<comment type="pathway">
    <text evidence="1 6">Carbohydrate biosynthesis; dTDP-L-rhamnose biosynthesis.</text>
</comment>
<comment type="cofactor">
    <cofactor evidence="6">
        <name>Mg(2+)</name>
        <dbReference type="ChEBI" id="CHEBI:18420"/>
    </cofactor>
    <text evidence="6">Binds 1 Mg(2+) ion per monomer.</text>
</comment>
<gene>
    <name evidence="8" type="primary">rfbD_2</name>
    <name evidence="8" type="ORF">GCM10025791_42220</name>
</gene>
<accession>A0AAV3U7W2</accession>
<dbReference type="InterPro" id="IPR029903">
    <property type="entry name" value="RmlD-like-bd"/>
</dbReference>
<dbReference type="InterPro" id="IPR036291">
    <property type="entry name" value="NAD(P)-bd_dom_sf"/>
</dbReference>
<dbReference type="RefSeq" id="WP_345427029.1">
    <property type="nucleotide sequence ID" value="NZ_AP031496.1"/>
</dbReference>
<dbReference type="SUPFAM" id="SSF51735">
    <property type="entry name" value="NAD(P)-binding Rossmann-fold domains"/>
    <property type="match status" value="1"/>
</dbReference>
<evidence type="ECO:0000313" key="9">
    <source>
        <dbReference type="Proteomes" id="UP001409585"/>
    </source>
</evidence>
<protein>
    <recommendedName>
        <fullName evidence="4 6">dTDP-4-dehydrorhamnose reductase</fullName>
        <ecNumber evidence="3 6">1.1.1.133</ecNumber>
    </recommendedName>
</protein>
<evidence type="ECO:0000256" key="1">
    <source>
        <dbReference type="ARBA" id="ARBA00004781"/>
    </source>
</evidence>
<dbReference type="GO" id="GO:0008831">
    <property type="term" value="F:dTDP-4-dehydrorhamnose reductase activity"/>
    <property type="evidence" value="ECO:0007669"/>
    <property type="project" value="UniProtKB-EC"/>
</dbReference>
<dbReference type="PANTHER" id="PTHR10491:SF4">
    <property type="entry name" value="METHIONINE ADENOSYLTRANSFERASE 2 SUBUNIT BETA"/>
    <property type="match status" value="1"/>
</dbReference>
<evidence type="ECO:0000256" key="6">
    <source>
        <dbReference type="RuleBase" id="RU364082"/>
    </source>
</evidence>
<dbReference type="InterPro" id="IPR005913">
    <property type="entry name" value="dTDP_dehydrorham_reduct"/>
</dbReference>
<reference evidence="9" key="1">
    <citation type="journal article" date="2019" name="Int. J. Syst. Evol. Microbiol.">
        <title>The Global Catalogue of Microorganisms (GCM) 10K type strain sequencing project: providing services to taxonomists for standard genome sequencing and annotation.</title>
        <authorList>
            <consortium name="The Broad Institute Genomics Platform"/>
            <consortium name="The Broad Institute Genome Sequencing Center for Infectious Disease"/>
            <person name="Wu L."/>
            <person name="Ma J."/>
        </authorList>
    </citation>
    <scope>NUCLEOTIDE SEQUENCE [LARGE SCALE GENOMIC DNA]</scope>
    <source>
        <strain evidence="9">JCM 19134</strain>
    </source>
</reference>
<evidence type="ECO:0000256" key="2">
    <source>
        <dbReference type="ARBA" id="ARBA00010944"/>
    </source>
</evidence>
<comment type="catalytic activity">
    <reaction evidence="5 6">
        <text>dTDP-beta-L-rhamnose + NADP(+) = dTDP-4-dehydro-beta-L-rhamnose + NADPH + H(+)</text>
        <dbReference type="Rhea" id="RHEA:21796"/>
        <dbReference type="ChEBI" id="CHEBI:15378"/>
        <dbReference type="ChEBI" id="CHEBI:57510"/>
        <dbReference type="ChEBI" id="CHEBI:57783"/>
        <dbReference type="ChEBI" id="CHEBI:58349"/>
        <dbReference type="ChEBI" id="CHEBI:62830"/>
        <dbReference type="EC" id="1.1.1.133"/>
    </reaction>
</comment>
<keyword evidence="6" id="KW-0560">Oxidoreductase</keyword>